<evidence type="ECO:0000313" key="1">
    <source>
        <dbReference type="EMBL" id="KAF2230992.1"/>
    </source>
</evidence>
<evidence type="ECO:0000313" key="2">
    <source>
        <dbReference type="Proteomes" id="UP000800092"/>
    </source>
</evidence>
<dbReference type="Proteomes" id="UP000800092">
    <property type="component" value="Unassembled WGS sequence"/>
</dbReference>
<organism evidence="1 2">
    <name type="scientific">Viridothelium virens</name>
    <name type="common">Speckled blister lichen</name>
    <name type="synonym">Trypethelium virens</name>
    <dbReference type="NCBI Taxonomy" id="1048519"/>
    <lineage>
        <taxon>Eukaryota</taxon>
        <taxon>Fungi</taxon>
        <taxon>Dikarya</taxon>
        <taxon>Ascomycota</taxon>
        <taxon>Pezizomycotina</taxon>
        <taxon>Dothideomycetes</taxon>
        <taxon>Dothideomycetes incertae sedis</taxon>
        <taxon>Trypetheliales</taxon>
        <taxon>Trypetheliaceae</taxon>
        <taxon>Viridothelium</taxon>
    </lineage>
</organism>
<dbReference type="AlphaFoldDB" id="A0A6A6GZ28"/>
<name>A0A6A6GZ28_VIRVR</name>
<gene>
    <name evidence="1" type="ORF">EV356DRAFT_317278</name>
</gene>
<keyword evidence="2" id="KW-1185">Reference proteome</keyword>
<proteinExistence type="predicted"/>
<dbReference type="EMBL" id="ML991833">
    <property type="protein sequence ID" value="KAF2230992.1"/>
    <property type="molecule type" value="Genomic_DNA"/>
</dbReference>
<sequence length="88" mass="10124">MCPLRYTVLLWSISIRKSDFILFKVGKLHRFDGMFEHLTEKTVAILHLAGAVEVFQLCGSGWPKPYLVDAVRSTFGPHSSFRIRFSHE</sequence>
<accession>A0A6A6GZ28</accession>
<reference evidence="1" key="1">
    <citation type="journal article" date="2020" name="Stud. Mycol.">
        <title>101 Dothideomycetes genomes: a test case for predicting lifestyles and emergence of pathogens.</title>
        <authorList>
            <person name="Haridas S."/>
            <person name="Albert R."/>
            <person name="Binder M."/>
            <person name="Bloem J."/>
            <person name="Labutti K."/>
            <person name="Salamov A."/>
            <person name="Andreopoulos B."/>
            <person name="Baker S."/>
            <person name="Barry K."/>
            <person name="Bills G."/>
            <person name="Bluhm B."/>
            <person name="Cannon C."/>
            <person name="Castanera R."/>
            <person name="Culley D."/>
            <person name="Daum C."/>
            <person name="Ezra D."/>
            <person name="Gonzalez J."/>
            <person name="Henrissat B."/>
            <person name="Kuo A."/>
            <person name="Liang C."/>
            <person name="Lipzen A."/>
            <person name="Lutzoni F."/>
            <person name="Magnuson J."/>
            <person name="Mondo S."/>
            <person name="Nolan M."/>
            <person name="Ohm R."/>
            <person name="Pangilinan J."/>
            <person name="Park H.-J."/>
            <person name="Ramirez L."/>
            <person name="Alfaro M."/>
            <person name="Sun H."/>
            <person name="Tritt A."/>
            <person name="Yoshinaga Y."/>
            <person name="Zwiers L.-H."/>
            <person name="Turgeon B."/>
            <person name="Goodwin S."/>
            <person name="Spatafora J."/>
            <person name="Crous P."/>
            <person name="Grigoriev I."/>
        </authorList>
    </citation>
    <scope>NUCLEOTIDE SEQUENCE</scope>
    <source>
        <strain evidence="1">Tuck. ex Michener</strain>
    </source>
</reference>
<protein>
    <submittedName>
        <fullName evidence="1">Uncharacterized protein</fullName>
    </submittedName>
</protein>